<proteinExistence type="inferred from homology"/>
<dbReference type="Pfam" id="PF03466">
    <property type="entry name" value="LysR_substrate"/>
    <property type="match status" value="1"/>
</dbReference>
<dbReference type="PANTHER" id="PTHR30346">
    <property type="entry name" value="TRANSCRIPTIONAL DUAL REGULATOR HCAR-RELATED"/>
    <property type="match status" value="1"/>
</dbReference>
<keyword evidence="4" id="KW-0804">Transcription</keyword>
<dbReference type="GO" id="GO:0003700">
    <property type="term" value="F:DNA-binding transcription factor activity"/>
    <property type="evidence" value="ECO:0007669"/>
    <property type="project" value="InterPro"/>
</dbReference>
<feature type="domain" description="HTH lysR-type" evidence="5">
    <location>
        <begin position="1"/>
        <end position="58"/>
    </location>
</feature>
<dbReference type="Proteomes" id="UP000538666">
    <property type="component" value="Unassembled WGS sequence"/>
</dbReference>
<dbReference type="SUPFAM" id="SSF53850">
    <property type="entry name" value="Periplasmic binding protein-like II"/>
    <property type="match status" value="1"/>
</dbReference>
<dbReference type="AlphaFoldDB" id="A0A841JPA4"/>
<sequence length="296" mass="32978">MEFRHIRSFLSVAETLHFGRSARLLNLSQPALSLQVKALEDELGIQLLSRNRQGTVLTEAGQAFREDAAIALERLEFAKRKAQWTSAGKLGHIRIGFISTAGFEIVPNLMRRFRKSYPDVEFSIRNILTETQLEMIGDGLLDVGFLRLPIENRKEIEVTTVHREPFVAILPSWHPLSAMKEIRLRELKESPFVMYAREYAPGFHDLLIGILSNAGVVPKVVQTAGEMPTLISLVDAGVGVSIVPASVAKKIVSKATVCSIADRLPESETGLALARHHTAAVVRRFCEFARTSLNKW</sequence>
<dbReference type="GO" id="GO:0003677">
    <property type="term" value="F:DNA binding"/>
    <property type="evidence" value="ECO:0007669"/>
    <property type="project" value="UniProtKB-KW"/>
</dbReference>
<evidence type="ECO:0000256" key="3">
    <source>
        <dbReference type="ARBA" id="ARBA00023125"/>
    </source>
</evidence>
<evidence type="ECO:0000256" key="4">
    <source>
        <dbReference type="ARBA" id="ARBA00023163"/>
    </source>
</evidence>
<dbReference type="InterPro" id="IPR036388">
    <property type="entry name" value="WH-like_DNA-bd_sf"/>
</dbReference>
<dbReference type="RefSeq" id="WP_050062048.1">
    <property type="nucleotide sequence ID" value="NZ_JACHEK010000002.1"/>
</dbReference>
<dbReference type="Gene3D" id="1.10.10.10">
    <property type="entry name" value="Winged helix-like DNA-binding domain superfamily/Winged helix DNA-binding domain"/>
    <property type="match status" value="1"/>
</dbReference>
<accession>A0A841JPA4</accession>
<dbReference type="OrthoDB" id="9803735at2"/>
<protein>
    <submittedName>
        <fullName evidence="6">DNA-binding transcriptional LysR family regulator</fullName>
    </submittedName>
</protein>
<dbReference type="PROSITE" id="PS50931">
    <property type="entry name" value="HTH_LYSR"/>
    <property type="match status" value="1"/>
</dbReference>
<evidence type="ECO:0000313" key="6">
    <source>
        <dbReference type="EMBL" id="MBB6143123.1"/>
    </source>
</evidence>
<dbReference type="SUPFAM" id="SSF46785">
    <property type="entry name" value="Winged helix' DNA-binding domain"/>
    <property type="match status" value="1"/>
</dbReference>
<reference evidence="6 7" key="1">
    <citation type="submission" date="2020-08" db="EMBL/GenBank/DDBJ databases">
        <title>Genomic Encyclopedia of Type Strains, Phase IV (KMG-IV): sequencing the most valuable type-strain genomes for metagenomic binning, comparative biology and taxonomic classification.</title>
        <authorList>
            <person name="Goeker M."/>
        </authorList>
    </citation>
    <scope>NUCLEOTIDE SEQUENCE [LARGE SCALE GENOMIC DNA]</scope>
    <source>
        <strain evidence="6 7">DSM 103733</strain>
    </source>
</reference>
<dbReference type="InterPro" id="IPR000847">
    <property type="entry name" value="LysR_HTH_N"/>
</dbReference>
<comment type="caution">
    <text evidence="6">The sequence shown here is derived from an EMBL/GenBank/DDBJ whole genome shotgun (WGS) entry which is preliminary data.</text>
</comment>
<gene>
    <name evidence="6" type="ORF">HNQ77_001067</name>
</gene>
<organism evidence="6 7">
    <name type="scientific">Silvibacterium bohemicum</name>
    <dbReference type="NCBI Taxonomy" id="1577686"/>
    <lineage>
        <taxon>Bacteria</taxon>
        <taxon>Pseudomonadati</taxon>
        <taxon>Acidobacteriota</taxon>
        <taxon>Terriglobia</taxon>
        <taxon>Terriglobales</taxon>
        <taxon>Acidobacteriaceae</taxon>
        <taxon>Silvibacterium</taxon>
    </lineage>
</organism>
<evidence type="ECO:0000313" key="7">
    <source>
        <dbReference type="Proteomes" id="UP000538666"/>
    </source>
</evidence>
<dbReference type="CDD" id="cd08414">
    <property type="entry name" value="PBP2_LTTR_aromatics_like"/>
    <property type="match status" value="1"/>
</dbReference>
<dbReference type="Gene3D" id="3.40.190.10">
    <property type="entry name" value="Periplasmic binding protein-like II"/>
    <property type="match status" value="2"/>
</dbReference>
<dbReference type="PANTHER" id="PTHR30346:SF0">
    <property type="entry name" value="HCA OPERON TRANSCRIPTIONAL ACTIVATOR HCAR"/>
    <property type="match status" value="1"/>
</dbReference>
<dbReference type="FunFam" id="1.10.10.10:FF:000001">
    <property type="entry name" value="LysR family transcriptional regulator"/>
    <property type="match status" value="1"/>
</dbReference>
<dbReference type="GO" id="GO:0032993">
    <property type="term" value="C:protein-DNA complex"/>
    <property type="evidence" value="ECO:0007669"/>
    <property type="project" value="TreeGrafter"/>
</dbReference>
<keyword evidence="7" id="KW-1185">Reference proteome</keyword>
<evidence type="ECO:0000256" key="1">
    <source>
        <dbReference type="ARBA" id="ARBA00009437"/>
    </source>
</evidence>
<evidence type="ECO:0000256" key="2">
    <source>
        <dbReference type="ARBA" id="ARBA00023015"/>
    </source>
</evidence>
<name>A0A841JPA4_9BACT</name>
<dbReference type="InterPro" id="IPR036390">
    <property type="entry name" value="WH_DNA-bd_sf"/>
</dbReference>
<keyword evidence="3 6" id="KW-0238">DNA-binding</keyword>
<dbReference type="PRINTS" id="PR00039">
    <property type="entry name" value="HTHLYSR"/>
</dbReference>
<dbReference type="Pfam" id="PF00126">
    <property type="entry name" value="HTH_1"/>
    <property type="match status" value="1"/>
</dbReference>
<dbReference type="InterPro" id="IPR005119">
    <property type="entry name" value="LysR_subst-bd"/>
</dbReference>
<keyword evidence="2" id="KW-0805">Transcription regulation</keyword>
<comment type="similarity">
    <text evidence="1">Belongs to the LysR transcriptional regulatory family.</text>
</comment>
<evidence type="ECO:0000259" key="5">
    <source>
        <dbReference type="PROSITE" id="PS50931"/>
    </source>
</evidence>
<dbReference type="EMBL" id="JACHEK010000002">
    <property type="protein sequence ID" value="MBB6143123.1"/>
    <property type="molecule type" value="Genomic_DNA"/>
</dbReference>